<sequence length="214" mass="23295">MPVFIGLDVGTQSTKGIAYDASSQKILGRASSAYDILPSNVDGRAEQDTSEWVAAVASVLRDLVCELNLKTPSQGRTASERVLSGLGVSGQQHGMVLLDANCQPLRPAKLWCDVEAVDEAQYVQSIGNGKWDHVVPSFTAPKVLWTMKNEPDVWKRTRWVVLPHDYINLVLRGAQDRGEVEPTTDRGDASGSGLFDVQTNVYCKELAHQIDASG</sequence>
<keyword evidence="5" id="KW-1185">Reference proteome</keyword>
<dbReference type="PANTHER" id="PTHR43095">
    <property type="entry name" value="SUGAR KINASE"/>
    <property type="match status" value="1"/>
</dbReference>
<keyword evidence="1" id="KW-0808">Transferase</keyword>
<dbReference type="Gene3D" id="3.30.420.40">
    <property type="match status" value="1"/>
</dbReference>
<dbReference type="GO" id="GO:0016301">
    <property type="term" value="F:kinase activity"/>
    <property type="evidence" value="ECO:0007669"/>
    <property type="project" value="UniProtKB-KW"/>
</dbReference>
<keyword evidence="2" id="KW-0418">Kinase</keyword>
<feature type="domain" description="Carbohydrate kinase FGGY N-terminal" evidence="3">
    <location>
        <begin position="4"/>
        <end position="210"/>
    </location>
</feature>
<dbReference type="InterPro" id="IPR018484">
    <property type="entry name" value="FGGY_N"/>
</dbReference>
<dbReference type="Pfam" id="PF00370">
    <property type="entry name" value="FGGY_N"/>
    <property type="match status" value="1"/>
</dbReference>
<evidence type="ECO:0000313" key="5">
    <source>
        <dbReference type="Proteomes" id="UP000266841"/>
    </source>
</evidence>
<evidence type="ECO:0000256" key="2">
    <source>
        <dbReference type="ARBA" id="ARBA00022777"/>
    </source>
</evidence>
<dbReference type="Proteomes" id="UP000266841">
    <property type="component" value="Unassembled WGS sequence"/>
</dbReference>
<dbReference type="InterPro" id="IPR043129">
    <property type="entry name" value="ATPase_NBD"/>
</dbReference>
<proteinExistence type="predicted"/>
<dbReference type="OrthoDB" id="41442at2759"/>
<feature type="non-terminal residue" evidence="4">
    <location>
        <position position="214"/>
    </location>
</feature>
<dbReference type="AlphaFoldDB" id="K0STI0"/>
<organism evidence="4 5">
    <name type="scientific">Thalassiosira oceanica</name>
    <name type="common">Marine diatom</name>
    <dbReference type="NCBI Taxonomy" id="159749"/>
    <lineage>
        <taxon>Eukaryota</taxon>
        <taxon>Sar</taxon>
        <taxon>Stramenopiles</taxon>
        <taxon>Ochrophyta</taxon>
        <taxon>Bacillariophyta</taxon>
        <taxon>Coscinodiscophyceae</taxon>
        <taxon>Thalassiosirophycidae</taxon>
        <taxon>Thalassiosirales</taxon>
        <taxon>Thalassiosiraceae</taxon>
        <taxon>Thalassiosira</taxon>
    </lineage>
</organism>
<evidence type="ECO:0000313" key="4">
    <source>
        <dbReference type="EMBL" id="EJK68675.1"/>
    </source>
</evidence>
<reference evidence="4 5" key="1">
    <citation type="journal article" date="2012" name="Genome Biol.">
        <title>Genome and low-iron response of an oceanic diatom adapted to chronic iron limitation.</title>
        <authorList>
            <person name="Lommer M."/>
            <person name="Specht M."/>
            <person name="Roy A.S."/>
            <person name="Kraemer L."/>
            <person name="Andreson R."/>
            <person name="Gutowska M.A."/>
            <person name="Wolf J."/>
            <person name="Bergner S.V."/>
            <person name="Schilhabel M.B."/>
            <person name="Klostermeier U.C."/>
            <person name="Beiko R.G."/>
            <person name="Rosenstiel P."/>
            <person name="Hippler M."/>
            <person name="Laroche J."/>
        </authorList>
    </citation>
    <scope>NUCLEOTIDE SEQUENCE [LARGE SCALE GENOMIC DNA]</scope>
    <source>
        <strain evidence="4 5">CCMP1005</strain>
    </source>
</reference>
<dbReference type="eggNOG" id="ENOG502SH01">
    <property type="taxonomic scope" value="Eukaryota"/>
</dbReference>
<protein>
    <recommendedName>
        <fullName evidence="3">Carbohydrate kinase FGGY N-terminal domain-containing protein</fullName>
    </recommendedName>
</protein>
<dbReference type="EMBL" id="AGNL01010989">
    <property type="protein sequence ID" value="EJK68675.1"/>
    <property type="molecule type" value="Genomic_DNA"/>
</dbReference>
<dbReference type="InterPro" id="IPR050406">
    <property type="entry name" value="FGGY_Carb_Kinase"/>
</dbReference>
<dbReference type="GO" id="GO:0005975">
    <property type="term" value="P:carbohydrate metabolic process"/>
    <property type="evidence" value="ECO:0007669"/>
    <property type="project" value="InterPro"/>
</dbReference>
<accession>K0STI0</accession>
<dbReference type="SUPFAM" id="SSF53067">
    <property type="entry name" value="Actin-like ATPase domain"/>
    <property type="match status" value="1"/>
</dbReference>
<comment type="caution">
    <text evidence="4">The sequence shown here is derived from an EMBL/GenBank/DDBJ whole genome shotgun (WGS) entry which is preliminary data.</text>
</comment>
<evidence type="ECO:0000259" key="3">
    <source>
        <dbReference type="Pfam" id="PF00370"/>
    </source>
</evidence>
<gene>
    <name evidence="4" type="ORF">THAOC_10123</name>
</gene>
<name>K0STI0_THAOC</name>
<dbReference type="PANTHER" id="PTHR43095:SF5">
    <property type="entry name" value="XYLULOSE KINASE"/>
    <property type="match status" value="1"/>
</dbReference>
<evidence type="ECO:0000256" key="1">
    <source>
        <dbReference type="ARBA" id="ARBA00022679"/>
    </source>
</evidence>